<evidence type="ECO:0000313" key="3">
    <source>
        <dbReference type="Proteomes" id="UP000237631"/>
    </source>
</evidence>
<gene>
    <name evidence="2" type="ORF">CBER1_06327</name>
</gene>
<proteinExistence type="predicted"/>
<accession>A0A2S6C2X6</accession>
<reference evidence="3" key="1">
    <citation type="journal article" date="2017" name="bioRxiv">
        <title>Conservation of a gene cluster reveals novel cercosporin biosynthetic mechanisms and extends production to the genus Colletotrichum.</title>
        <authorList>
            <person name="de Jonge R."/>
            <person name="Ebert M.K."/>
            <person name="Huitt-Roehl C.R."/>
            <person name="Pal P."/>
            <person name="Suttle J.C."/>
            <person name="Spanner R.E."/>
            <person name="Neubauer J.D."/>
            <person name="Jurick W.M.II."/>
            <person name="Stott K.A."/>
            <person name="Secor G.A."/>
            <person name="Thomma B.P.H.J."/>
            <person name="Van de Peer Y."/>
            <person name="Townsend C.A."/>
            <person name="Bolton M.D."/>
        </authorList>
    </citation>
    <scope>NUCLEOTIDE SEQUENCE [LARGE SCALE GENOMIC DNA]</scope>
    <source>
        <strain evidence="3">CBS538.71</strain>
    </source>
</reference>
<feature type="region of interest" description="Disordered" evidence="1">
    <location>
        <begin position="1"/>
        <end position="24"/>
    </location>
</feature>
<feature type="compositionally biased region" description="Basic and acidic residues" evidence="1">
    <location>
        <begin position="1062"/>
        <end position="1077"/>
    </location>
</feature>
<keyword evidence="3" id="KW-1185">Reference proteome</keyword>
<sequence>MNSQSRRQLLGTGRDPGDRVGVANVTRDFSPRSTCAFPLTALHLHHYATAPMRTWTICRAQSIAWTKPLRWTTRLAVRRALHVATPSKPHEPLGAASPQLLLEPLGRRYQLFRTIEPPGRDITLWMPLLEGALPPHLRDPNVTPPDNTLGAVDVAQVLLGAQYPMNADDEPLDLLYHLGIEQNRWTAVVWLIKKLVDRFPAEHAAESRLAGVGSIWQKVPNLDDCDQSLDLGAPDAMVTEEALRSSSLDEMLDGLHPMNQDRNNLLGHEVLGQVWRTLGAMVKACVGNDMRPEVLEIIAYLHHREVMPLAIYQAEPNPDRCAIQQPPLIPFLSSRILTSLSDAAWRAHEKLVIEEARAYGALSSPRPEIRGSVFRVHVAGLRAEVWMELILWSCMYGGWTREGALILRSLLADRTKSWTLLSWTDYQKSLPENYSTEPRDWRSWEFLFKTRSKTSMDDVQSPKPSVVRTISSEVVNAYVDALSCDVNIGVGTRGTDIEVVMDCLHTMRRSLAQQKQSLSFSTWGGISLRLLDARSAAPETDSTLAQRLVALTSGFGSDLDTSNNQDLPAYVKDGTTAMQGILHRALYGQVSSGSFEGSLEVFNRIQYRADQDKFRAVGSFFGRLNQRGNVKKAANSVFRAVSSLGMFTSDLPTIEYPGFHAQIPITTLALLLDQVTEARAFEFGRWLIYSRDVDGPVIPKSSYDDPNLQPALIRFAAASNDKALLSLFKDSRLSRASLESVLISQIQALRWDAAQEALDYLSSIPGPGLGSQPLAVAIRTMLGQMTDLKGEQSDTSTNLSRAQSFVRTIARRQRKLRTQASVSLLAVLAAINKRWFDFAFPLCPKKSNYPLQLDTSKFNMLLEGVVAAHGSVAGRRLLGMFWPHSARRAHDAAFNMVRSSAMRKRMPRMRARALNSLKRQRIVISSPSSGDRSRLVLYGAIFPDVNTILLILRKALEEVKASPHPSSSDDQQLVAQSLIEKDTGEELDLSPRGIVAWAVRRLAELPYVQRDIVKQLDVFLKEQGMNELRKDLPAIYEDIEAELLDNFADDEVHAAPQQAGQHEQHAKHDDNTLRDAS</sequence>
<organism evidence="2 3">
    <name type="scientific">Cercospora berteroae</name>
    <dbReference type="NCBI Taxonomy" id="357750"/>
    <lineage>
        <taxon>Eukaryota</taxon>
        <taxon>Fungi</taxon>
        <taxon>Dikarya</taxon>
        <taxon>Ascomycota</taxon>
        <taxon>Pezizomycotina</taxon>
        <taxon>Dothideomycetes</taxon>
        <taxon>Dothideomycetidae</taxon>
        <taxon>Mycosphaerellales</taxon>
        <taxon>Mycosphaerellaceae</taxon>
        <taxon>Cercospora</taxon>
    </lineage>
</organism>
<evidence type="ECO:0000256" key="1">
    <source>
        <dbReference type="SAM" id="MobiDB-lite"/>
    </source>
</evidence>
<name>A0A2S6C2X6_9PEZI</name>
<comment type="caution">
    <text evidence="2">The sequence shown here is derived from an EMBL/GenBank/DDBJ whole genome shotgun (WGS) entry which is preliminary data.</text>
</comment>
<dbReference type="EMBL" id="PNEN01000571">
    <property type="protein sequence ID" value="PPJ54085.1"/>
    <property type="molecule type" value="Genomic_DNA"/>
</dbReference>
<dbReference type="AlphaFoldDB" id="A0A2S6C2X6"/>
<dbReference type="Proteomes" id="UP000237631">
    <property type="component" value="Unassembled WGS sequence"/>
</dbReference>
<protein>
    <submittedName>
        <fullName evidence="2">Uncharacterized protein</fullName>
    </submittedName>
</protein>
<dbReference type="OrthoDB" id="5341924at2759"/>
<feature type="region of interest" description="Disordered" evidence="1">
    <location>
        <begin position="1049"/>
        <end position="1077"/>
    </location>
</feature>
<evidence type="ECO:0000313" key="2">
    <source>
        <dbReference type="EMBL" id="PPJ54085.1"/>
    </source>
</evidence>
<dbReference type="STRING" id="357750.A0A2S6C2X6"/>